<evidence type="ECO:0000313" key="3">
    <source>
        <dbReference type="Proteomes" id="UP000729402"/>
    </source>
</evidence>
<name>A0A8J5SMM2_ZIZPA</name>
<reference evidence="2" key="2">
    <citation type="submission" date="2021-02" db="EMBL/GenBank/DDBJ databases">
        <authorList>
            <person name="Kimball J.A."/>
            <person name="Haas M.W."/>
            <person name="Macchietto M."/>
            <person name="Kono T."/>
            <person name="Duquette J."/>
            <person name="Shao M."/>
        </authorList>
    </citation>
    <scope>NUCLEOTIDE SEQUENCE</scope>
    <source>
        <tissue evidence="2">Fresh leaf tissue</tissue>
    </source>
</reference>
<accession>A0A8J5SMM2</accession>
<gene>
    <name evidence="2" type="ORF">GUJ93_ZPchr0004g40115</name>
</gene>
<dbReference type="InterPro" id="IPR021099">
    <property type="entry name" value="PORR_domain"/>
</dbReference>
<feature type="domain" description="PORR" evidence="1">
    <location>
        <begin position="22"/>
        <end position="146"/>
    </location>
</feature>
<reference evidence="2" key="1">
    <citation type="journal article" date="2021" name="bioRxiv">
        <title>Whole Genome Assembly and Annotation of Northern Wild Rice, Zizania palustris L., Supports a Whole Genome Duplication in the Zizania Genus.</title>
        <authorList>
            <person name="Haas M."/>
            <person name="Kono T."/>
            <person name="Macchietto M."/>
            <person name="Millas R."/>
            <person name="McGilp L."/>
            <person name="Shao M."/>
            <person name="Duquette J."/>
            <person name="Hirsch C.N."/>
            <person name="Kimball J."/>
        </authorList>
    </citation>
    <scope>NUCLEOTIDE SEQUENCE</scope>
    <source>
        <tissue evidence="2">Fresh leaf tissue</tissue>
    </source>
</reference>
<dbReference type="GO" id="GO:0003723">
    <property type="term" value="F:RNA binding"/>
    <property type="evidence" value="ECO:0007669"/>
    <property type="project" value="InterPro"/>
</dbReference>
<protein>
    <recommendedName>
        <fullName evidence="1">PORR domain-containing protein</fullName>
    </recommendedName>
</protein>
<evidence type="ECO:0000313" key="2">
    <source>
        <dbReference type="EMBL" id="KAG8065588.1"/>
    </source>
</evidence>
<evidence type="ECO:0000259" key="1">
    <source>
        <dbReference type="Pfam" id="PF11955"/>
    </source>
</evidence>
<dbReference type="Pfam" id="PF11955">
    <property type="entry name" value="PORR"/>
    <property type="match status" value="1"/>
</dbReference>
<comment type="caution">
    <text evidence="2">The sequence shown here is derived from an EMBL/GenBank/DDBJ whole genome shotgun (WGS) entry which is preliminary data.</text>
</comment>
<organism evidence="2 3">
    <name type="scientific">Zizania palustris</name>
    <name type="common">Northern wild rice</name>
    <dbReference type="NCBI Taxonomy" id="103762"/>
    <lineage>
        <taxon>Eukaryota</taxon>
        <taxon>Viridiplantae</taxon>
        <taxon>Streptophyta</taxon>
        <taxon>Embryophyta</taxon>
        <taxon>Tracheophyta</taxon>
        <taxon>Spermatophyta</taxon>
        <taxon>Magnoliopsida</taxon>
        <taxon>Liliopsida</taxon>
        <taxon>Poales</taxon>
        <taxon>Poaceae</taxon>
        <taxon>BOP clade</taxon>
        <taxon>Oryzoideae</taxon>
        <taxon>Oryzeae</taxon>
        <taxon>Zizaniinae</taxon>
        <taxon>Zizania</taxon>
    </lineage>
</organism>
<proteinExistence type="predicted"/>
<dbReference type="EMBL" id="JAAALK010000285">
    <property type="protein sequence ID" value="KAG8065588.1"/>
    <property type="molecule type" value="Genomic_DNA"/>
</dbReference>
<dbReference type="Proteomes" id="UP000729402">
    <property type="component" value="Unassembled WGS sequence"/>
</dbReference>
<sequence>MSASYLLIGCFPCASAIDSHLRLTWLLLLTRSKSLPLASILSLRFGLNPPYNFIIAFLALHLDLFAISNNHISLSTSSRLLEDNAISSLQRRNDEAIEEATYHVLSRLPSLLSTSLAFLMRFPRGYGGMKKVMTWMKEFHQPYEDALGSTLRAISMIRGMLRVATKSGEVVDGGVRVTSHYYSALLDQVLRDVSRGAKATIFITKGPYTDLDHHRARR</sequence>
<dbReference type="OrthoDB" id="1746000at2759"/>
<keyword evidence="3" id="KW-1185">Reference proteome</keyword>
<dbReference type="AlphaFoldDB" id="A0A8J5SMM2"/>